<accession>A0AAV5UKQ9</accession>
<evidence type="ECO:0000313" key="2">
    <source>
        <dbReference type="EMBL" id="GMT07676.1"/>
    </source>
</evidence>
<feature type="non-terminal residue" evidence="2">
    <location>
        <position position="1"/>
    </location>
</feature>
<dbReference type="EMBL" id="BTSX01000006">
    <property type="protein sequence ID" value="GMT07682.1"/>
    <property type="molecule type" value="Genomic_DNA"/>
</dbReference>
<proteinExistence type="predicted"/>
<name>A0AAV5UKQ9_9BILA</name>
<keyword evidence="1" id="KW-1133">Transmembrane helix</keyword>
<dbReference type="AlphaFoldDB" id="A0AAV5UKQ9"/>
<evidence type="ECO:0000313" key="4">
    <source>
        <dbReference type="Proteomes" id="UP001432027"/>
    </source>
</evidence>
<gene>
    <name evidence="2" type="ORF">PENTCL1PPCAC_29850</name>
    <name evidence="3" type="ORF">PENTCL1PPCAC_29856</name>
</gene>
<feature type="non-terminal residue" evidence="2">
    <location>
        <position position="269"/>
    </location>
</feature>
<keyword evidence="1" id="KW-0472">Membrane</keyword>
<feature type="transmembrane region" description="Helical" evidence="1">
    <location>
        <begin position="30"/>
        <end position="47"/>
    </location>
</feature>
<dbReference type="Proteomes" id="UP001432027">
    <property type="component" value="Unassembled WGS sequence"/>
</dbReference>
<reference evidence="2" key="1">
    <citation type="submission" date="2023-10" db="EMBL/GenBank/DDBJ databases">
        <title>Genome assembly of Pristionchus species.</title>
        <authorList>
            <person name="Yoshida K."/>
            <person name="Sommer R.J."/>
        </authorList>
    </citation>
    <scope>NUCLEOTIDE SEQUENCE</scope>
    <source>
        <strain evidence="2">RS0144</strain>
    </source>
</reference>
<feature type="transmembrane region" description="Helical" evidence="1">
    <location>
        <begin position="233"/>
        <end position="250"/>
    </location>
</feature>
<evidence type="ECO:0008006" key="5">
    <source>
        <dbReference type="Google" id="ProtNLM"/>
    </source>
</evidence>
<sequence length="269" mass="30266">VMRNRISFTVMKGCSHLASISDHRLWNKPTVFWIGLLIVTVFMLFQIKDVLSSMYKDRCVYDNNDVVIGNDRCAQQPKVTSPLQTSEFQLVNDIDFNFFQDMDSLSEDINYSRCPPMSTLKVFVRMNDHPLAKALASHPAATSKLSESCVDIEFADGKKSAYSRKSNNSNLLVVNLDPSSTVTANGSVMIAQGLFRPGLFRAGMDLAVHTDVGAFDINQWKNEPYLLPVQREVGFYGAFFISLCMIVAFLKKKISRCMIVFLISLCMKV</sequence>
<comment type="caution">
    <text evidence="2">The sequence shown here is derived from an EMBL/GenBank/DDBJ whole genome shotgun (WGS) entry which is preliminary data.</text>
</comment>
<keyword evidence="4" id="KW-1185">Reference proteome</keyword>
<protein>
    <recommendedName>
        <fullName evidence="5">Transmembrane protein 231</fullName>
    </recommendedName>
</protein>
<keyword evidence="1" id="KW-0812">Transmembrane</keyword>
<evidence type="ECO:0000313" key="3">
    <source>
        <dbReference type="EMBL" id="GMT07682.1"/>
    </source>
</evidence>
<organism evidence="2 4">
    <name type="scientific">Pristionchus entomophagus</name>
    <dbReference type="NCBI Taxonomy" id="358040"/>
    <lineage>
        <taxon>Eukaryota</taxon>
        <taxon>Metazoa</taxon>
        <taxon>Ecdysozoa</taxon>
        <taxon>Nematoda</taxon>
        <taxon>Chromadorea</taxon>
        <taxon>Rhabditida</taxon>
        <taxon>Rhabditina</taxon>
        <taxon>Diplogasteromorpha</taxon>
        <taxon>Diplogasteroidea</taxon>
        <taxon>Neodiplogasteridae</taxon>
        <taxon>Pristionchus</taxon>
    </lineage>
</organism>
<evidence type="ECO:0000256" key="1">
    <source>
        <dbReference type="SAM" id="Phobius"/>
    </source>
</evidence>
<dbReference type="EMBL" id="BTSX01000006">
    <property type="protein sequence ID" value="GMT07676.1"/>
    <property type="molecule type" value="Genomic_DNA"/>
</dbReference>